<protein>
    <recommendedName>
        <fullName evidence="1">Co-chaperone DjlA N-terminal domain-containing protein</fullName>
    </recommendedName>
</protein>
<dbReference type="CDD" id="cd07177">
    <property type="entry name" value="terB_like"/>
    <property type="match status" value="1"/>
</dbReference>
<dbReference type="EMBL" id="AMZN01000006">
    <property type="protein sequence ID" value="ELR73310.1"/>
    <property type="molecule type" value="Genomic_DNA"/>
</dbReference>
<sequence length="119" mass="13691">MLDNIQLEHFRNLVSLAAADGKIAEIERITLAKIAFERDIPLDRLNIMLERADEYIYLIPQNTQEREKQLEDMIKLALVDGEFAPAEHRLILMVGEKLGFSKPEMDKMIEAHCGDIKVK</sequence>
<dbReference type="InterPro" id="IPR029024">
    <property type="entry name" value="TerB-like"/>
</dbReference>
<evidence type="ECO:0000313" key="2">
    <source>
        <dbReference type="EMBL" id="ELR73310.1"/>
    </source>
</evidence>
<dbReference type="Pfam" id="PF05099">
    <property type="entry name" value="TerB"/>
    <property type="match status" value="1"/>
</dbReference>
<evidence type="ECO:0000259" key="1">
    <source>
        <dbReference type="Pfam" id="PF05099"/>
    </source>
</evidence>
<dbReference type="SUPFAM" id="SSF158682">
    <property type="entry name" value="TerB-like"/>
    <property type="match status" value="1"/>
</dbReference>
<name>L8JX09_9BACT</name>
<dbReference type="Proteomes" id="UP000011135">
    <property type="component" value="Unassembled WGS sequence"/>
</dbReference>
<evidence type="ECO:0000313" key="3">
    <source>
        <dbReference type="Proteomes" id="UP000011135"/>
    </source>
</evidence>
<reference evidence="2 3" key="1">
    <citation type="submission" date="2012-12" db="EMBL/GenBank/DDBJ databases">
        <title>Genome assembly of Fulvivirga imtechensis AK7.</title>
        <authorList>
            <person name="Nupur N."/>
            <person name="Khatri I."/>
            <person name="Kumar R."/>
            <person name="Subramanian S."/>
            <person name="Pinnaka A."/>
        </authorList>
    </citation>
    <scope>NUCLEOTIDE SEQUENCE [LARGE SCALE GENOMIC DNA]</scope>
    <source>
        <strain evidence="2 3">AK7</strain>
    </source>
</reference>
<dbReference type="InterPro" id="IPR007791">
    <property type="entry name" value="DjlA_N"/>
</dbReference>
<dbReference type="OrthoDB" id="981499at2"/>
<dbReference type="Gene3D" id="1.10.3680.10">
    <property type="entry name" value="TerB-like"/>
    <property type="match status" value="1"/>
</dbReference>
<comment type="caution">
    <text evidence="2">The sequence shown here is derived from an EMBL/GenBank/DDBJ whole genome shotgun (WGS) entry which is preliminary data.</text>
</comment>
<dbReference type="RefSeq" id="WP_009577890.1">
    <property type="nucleotide sequence ID" value="NZ_AMZN01000006.1"/>
</dbReference>
<dbReference type="eggNOG" id="COG4103">
    <property type="taxonomic scope" value="Bacteria"/>
</dbReference>
<proteinExistence type="predicted"/>
<accession>L8JX09</accession>
<gene>
    <name evidence="2" type="ORF">C900_04162</name>
</gene>
<dbReference type="AlphaFoldDB" id="L8JX09"/>
<keyword evidence="3" id="KW-1185">Reference proteome</keyword>
<organism evidence="2 3">
    <name type="scientific">Fulvivirga imtechensis AK7</name>
    <dbReference type="NCBI Taxonomy" id="1237149"/>
    <lineage>
        <taxon>Bacteria</taxon>
        <taxon>Pseudomonadati</taxon>
        <taxon>Bacteroidota</taxon>
        <taxon>Cytophagia</taxon>
        <taxon>Cytophagales</taxon>
        <taxon>Fulvivirgaceae</taxon>
        <taxon>Fulvivirga</taxon>
    </lineage>
</organism>
<feature type="domain" description="Co-chaperone DjlA N-terminal" evidence="1">
    <location>
        <begin position="55"/>
        <end position="106"/>
    </location>
</feature>